<name>A0A4S2N047_9PEZI</name>
<dbReference type="InParanoid" id="A0A4S2N047"/>
<feature type="compositionally biased region" description="Low complexity" evidence="1">
    <location>
        <begin position="115"/>
        <end position="128"/>
    </location>
</feature>
<evidence type="ECO:0000256" key="1">
    <source>
        <dbReference type="SAM" id="MobiDB-lite"/>
    </source>
</evidence>
<dbReference type="Proteomes" id="UP000298138">
    <property type="component" value="Unassembled WGS sequence"/>
</dbReference>
<organism evidence="2 3">
    <name type="scientific">Ascodesmis nigricans</name>
    <dbReference type="NCBI Taxonomy" id="341454"/>
    <lineage>
        <taxon>Eukaryota</taxon>
        <taxon>Fungi</taxon>
        <taxon>Dikarya</taxon>
        <taxon>Ascomycota</taxon>
        <taxon>Pezizomycotina</taxon>
        <taxon>Pezizomycetes</taxon>
        <taxon>Pezizales</taxon>
        <taxon>Ascodesmidaceae</taxon>
        <taxon>Ascodesmis</taxon>
    </lineage>
</organism>
<sequence>MAPRPFSTTIRSRAGRRTPAAGPPKPSIYAVHSGPQRGVHLLSPDPPPRELQYRYRHPINHHPTFLTFSGDFLRRRFDSIDEAVKWIDERDREEELVRSLEDATIGNGKGPVWRLSPPSSPSSSAALGGELAAAVEGGEVKMELERLPRRDKERKQWKEPVFGMRAQGVGKRRWEEREKEKVCCVRAKVVEELGEMEVEEEL</sequence>
<dbReference type="OrthoDB" id="5374395at2759"/>
<gene>
    <name evidence="2" type="ORF">EX30DRAFT_221516</name>
</gene>
<proteinExistence type="predicted"/>
<evidence type="ECO:0000313" key="3">
    <source>
        <dbReference type="Proteomes" id="UP000298138"/>
    </source>
</evidence>
<feature type="region of interest" description="Disordered" evidence="1">
    <location>
        <begin position="107"/>
        <end position="128"/>
    </location>
</feature>
<dbReference type="AlphaFoldDB" id="A0A4S2N047"/>
<protein>
    <submittedName>
        <fullName evidence="2">Uncharacterized protein</fullName>
    </submittedName>
</protein>
<accession>A0A4S2N047</accession>
<dbReference type="EMBL" id="ML220116">
    <property type="protein sequence ID" value="TGZ82296.1"/>
    <property type="molecule type" value="Genomic_DNA"/>
</dbReference>
<feature type="compositionally biased region" description="Polar residues" evidence="1">
    <location>
        <begin position="1"/>
        <end position="11"/>
    </location>
</feature>
<keyword evidence="3" id="KW-1185">Reference proteome</keyword>
<reference evidence="2 3" key="1">
    <citation type="submission" date="2019-04" db="EMBL/GenBank/DDBJ databases">
        <title>Comparative genomics and transcriptomics to analyze fruiting body development in filamentous ascomycetes.</title>
        <authorList>
            <consortium name="DOE Joint Genome Institute"/>
            <person name="Lutkenhaus R."/>
            <person name="Traeger S."/>
            <person name="Breuer J."/>
            <person name="Kuo A."/>
            <person name="Lipzen A."/>
            <person name="Pangilinan J."/>
            <person name="Dilworth D."/>
            <person name="Sandor L."/>
            <person name="Poggeler S."/>
            <person name="Barry K."/>
            <person name="Grigoriev I.V."/>
            <person name="Nowrousian M."/>
        </authorList>
    </citation>
    <scope>NUCLEOTIDE SEQUENCE [LARGE SCALE GENOMIC DNA]</scope>
    <source>
        <strain evidence="2 3">CBS 389.68</strain>
    </source>
</reference>
<evidence type="ECO:0000313" key="2">
    <source>
        <dbReference type="EMBL" id="TGZ82296.1"/>
    </source>
</evidence>
<feature type="region of interest" description="Disordered" evidence="1">
    <location>
        <begin position="1"/>
        <end position="49"/>
    </location>
</feature>